<dbReference type="Proteomes" id="UP000824998">
    <property type="component" value="Unassembled WGS sequence"/>
</dbReference>
<feature type="transmembrane region" description="Helical" evidence="1">
    <location>
        <begin position="63"/>
        <end position="81"/>
    </location>
</feature>
<keyword evidence="3" id="KW-1185">Reference proteome</keyword>
<dbReference type="AlphaFoldDB" id="A0A9P7YJH0"/>
<organism evidence="2 3">
    <name type="scientific">Amylocarpus encephaloides</name>
    <dbReference type="NCBI Taxonomy" id="45428"/>
    <lineage>
        <taxon>Eukaryota</taxon>
        <taxon>Fungi</taxon>
        <taxon>Dikarya</taxon>
        <taxon>Ascomycota</taxon>
        <taxon>Pezizomycotina</taxon>
        <taxon>Leotiomycetes</taxon>
        <taxon>Helotiales</taxon>
        <taxon>Helotiales incertae sedis</taxon>
        <taxon>Amylocarpus</taxon>
    </lineage>
</organism>
<keyword evidence="1" id="KW-0472">Membrane</keyword>
<evidence type="ECO:0000313" key="3">
    <source>
        <dbReference type="Proteomes" id="UP000824998"/>
    </source>
</evidence>
<comment type="caution">
    <text evidence="2">The sequence shown here is derived from an EMBL/GenBank/DDBJ whole genome shotgun (WGS) entry which is preliminary data.</text>
</comment>
<evidence type="ECO:0000256" key="1">
    <source>
        <dbReference type="SAM" id="Phobius"/>
    </source>
</evidence>
<sequence>MPPLRFLSFSFPSESFPIQVPTRERNHGSDSPWSHSGWPSAACRPKPAPAAGGGACSQVGVKGWWWTSPYVLVVVLAFRMGRRRFGMCRAMRAALVGGSGCWILFSQWQLLLVTISVIRMGTPPP</sequence>
<accession>A0A9P7YJH0</accession>
<keyword evidence="1" id="KW-1133">Transmembrane helix</keyword>
<reference evidence="2" key="1">
    <citation type="journal article" date="2021" name="IMA Fungus">
        <title>Genomic characterization of three marine fungi, including Emericellopsis atlantica sp. nov. with signatures of a generalist lifestyle and marine biomass degradation.</title>
        <authorList>
            <person name="Hagestad O.C."/>
            <person name="Hou L."/>
            <person name="Andersen J.H."/>
            <person name="Hansen E.H."/>
            <person name="Altermark B."/>
            <person name="Li C."/>
            <person name="Kuhnert E."/>
            <person name="Cox R.J."/>
            <person name="Crous P.W."/>
            <person name="Spatafora J.W."/>
            <person name="Lail K."/>
            <person name="Amirebrahimi M."/>
            <person name="Lipzen A."/>
            <person name="Pangilinan J."/>
            <person name="Andreopoulos W."/>
            <person name="Hayes R.D."/>
            <person name="Ng V."/>
            <person name="Grigoriev I.V."/>
            <person name="Jackson S.A."/>
            <person name="Sutton T.D.S."/>
            <person name="Dobson A.D.W."/>
            <person name="Rama T."/>
        </authorList>
    </citation>
    <scope>NUCLEOTIDE SEQUENCE</scope>
    <source>
        <strain evidence="2">TRa018bII</strain>
    </source>
</reference>
<feature type="transmembrane region" description="Helical" evidence="1">
    <location>
        <begin position="93"/>
        <end position="118"/>
    </location>
</feature>
<protein>
    <submittedName>
        <fullName evidence="2">Uncharacterized protein</fullName>
    </submittedName>
</protein>
<evidence type="ECO:0000313" key="2">
    <source>
        <dbReference type="EMBL" id="KAG9234849.1"/>
    </source>
</evidence>
<proteinExistence type="predicted"/>
<name>A0A9P7YJH0_9HELO</name>
<keyword evidence="1" id="KW-0812">Transmembrane</keyword>
<dbReference type="EMBL" id="MU251450">
    <property type="protein sequence ID" value="KAG9234849.1"/>
    <property type="molecule type" value="Genomic_DNA"/>
</dbReference>
<gene>
    <name evidence="2" type="ORF">BJ875DRAFT_460621</name>
</gene>